<keyword evidence="6" id="KW-1185">Reference proteome</keyword>
<sequence length="235" mass="26892">MSKSTEQTDFVPNIFREQQYDLIKKIHQRLHKDQAKAEEVSDTRVKYEEEDTPPQRLTRADVRKILGDPLPLPYKIYKRNTIDEVAPSQRGPPSPTGVLFQKGKQPLSTEAHNRLQDSIRKLQKLDAHNAKEESTTPFQTIPVTSLSKALELPIPMARDKFKTPSPPSISTRIRNSNAQRRLLQRFHAEMEPKVMKIPNKGLLSESANVGRGRSIITLAVFFTLLFCLHYALTQR</sequence>
<keyword evidence="2" id="KW-0472">Membrane</keyword>
<dbReference type="AlphaFoldDB" id="A0A0H5C6X1"/>
<evidence type="ECO:0000313" key="5">
    <source>
        <dbReference type="Proteomes" id="UP000038830"/>
    </source>
</evidence>
<accession>A0A1E4S1U5</accession>
<evidence type="ECO:0000256" key="1">
    <source>
        <dbReference type="SAM" id="MobiDB-lite"/>
    </source>
</evidence>
<organism evidence="3 5">
    <name type="scientific">Cyberlindnera jadinii (strain ATCC 18201 / CBS 1600 / BCRC 20928 / JCM 3617 / NBRC 0987 / NRRL Y-1542)</name>
    <name type="common">Torula yeast</name>
    <name type="synonym">Candida utilis</name>
    <dbReference type="NCBI Taxonomy" id="983966"/>
    <lineage>
        <taxon>Eukaryota</taxon>
        <taxon>Fungi</taxon>
        <taxon>Dikarya</taxon>
        <taxon>Ascomycota</taxon>
        <taxon>Saccharomycotina</taxon>
        <taxon>Saccharomycetes</taxon>
        <taxon>Phaffomycetales</taxon>
        <taxon>Phaffomycetaceae</taxon>
        <taxon>Cyberlindnera</taxon>
    </lineage>
</organism>
<dbReference type="RefSeq" id="XP_020070492.1">
    <property type="nucleotide sequence ID" value="XM_020214940.1"/>
</dbReference>
<evidence type="ECO:0000313" key="4">
    <source>
        <dbReference type="EMBL" id="ODV73453.1"/>
    </source>
</evidence>
<dbReference type="OrthoDB" id="3981298at2759"/>
<feature type="compositionally biased region" description="Basic and acidic residues" evidence="1">
    <location>
        <begin position="34"/>
        <end position="47"/>
    </location>
</feature>
<reference evidence="4 6" key="3">
    <citation type="journal article" date="2016" name="Proc. Natl. Acad. Sci. U.S.A.">
        <title>Comparative genomics of biotechnologically important yeasts.</title>
        <authorList>
            <person name="Riley R."/>
            <person name="Haridas S."/>
            <person name="Wolfe K.H."/>
            <person name="Lopes M.R."/>
            <person name="Hittinger C.T."/>
            <person name="Goeker M."/>
            <person name="Salamov A.A."/>
            <person name="Wisecaver J.H."/>
            <person name="Long T.M."/>
            <person name="Calvey C.H."/>
            <person name="Aerts A.L."/>
            <person name="Barry K.W."/>
            <person name="Choi C."/>
            <person name="Clum A."/>
            <person name="Coughlan A.Y."/>
            <person name="Deshpande S."/>
            <person name="Douglass A.P."/>
            <person name="Hanson S.J."/>
            <person name="Klenk H.-P."/>
            <person name="LaButti K.M."/>
            <person name="Lapidus A."/>
            <person name="Lindquist E.A."/>
            <person name="Lipzen A.M."/>
            <person name="Meier-Kolthoff J.P."/>
            <person name="Ohm R.A."/>
            <person name="Otillar R.P."/>
            <person name="Pangilinan J.L."/>
            <person name="Peng Y."/>
            <person name="Rokas A."/>
            <person name="Rosa C.A."/>
            <person name="Scheuner C."/>
            <person name="Sibirny A.A."/>
            <person name="Slot J.C."/>
            <person name="Stielow J.B."/>
            <person name="Sun H."/>
            <person name="Kurtzman C.P."/>
            <person name="Blackwell M."/>
            <person name="Grigoriev I.V."/>
            <person name="Jeffries T.W."/>
        </authorList>
    </citation>
    <scope>NUCLEOTIDE SEQUENCE [LARGE SCALE GENOMIC DNA]</scope>
    <source>
        <strain evidence="6">ATCC 18201 / CBS 1600 / BCRC 20928 / JCM 3617 / NBRC 0987 / NRRL Y-1542</strain>
        <strain evidence="4">NRRL Y-1542</strain>
    </source>
</reference>
<reference evidence="5" key="2">
    <citation type="journal article" date="2015" name="J. Biotechnol.">
        <title>The structure of the Cyberlindnera jadinii genome and its relation to Candida utilis analyzed by the occurrence of single nucleotide polymorphisms.</title>
        <authorList>
            <person name="Rupp O."/>
            <person name="Brinkrolf K."/>
            <person name="Buerth C."/>
            <person name="Kunigo M."/>
            <person name="Schneider J."/>
            <person name="Jaenicke S."/>
            <person name="Goesmann A."/>
            <person name="Puehler A."/>
            <person name="Jaeger K.-E."/>
            <person name="Ernst J.F."/>
        </authorList>
    </citation>
    <scope>NUCLEOTIDE SEQUENCE [LARGE SCALE GENOMIC DNA]</scope>
    <source>
        <strain evidence="5">ATCC 18201 / CBS 1600 / BCRC 20928 / JCM 3617 / NBRC 0987 / NRRL Y-1542</strain>
    </source>
</reference>
<feature type="region of interest" description="Disordered" evidence="1">
    <location>
        <begin position="34"/>
        <end position="54"/>
    </location>
</feature>
<evidence type="ECO:0000256" key="2">
    <source>
        <dbReference type="SAM" id="Phobius"/>
    </source>
</evidence>
<evidence type="ECO:0000313" key="3">
    <source>
        <dbReference type="EMBL" id="CEP23647.1"/>
    </source>
</evidence>
<protein>
    <submittedName>
        <fullName evidence="3">Uncharacterized protein</fullName>
    </submittedName>
</protein>
<name>A0A0H5C6X1_CYBJN</name>
<gene>
    <name evidence="3" type="ORF">BN1211_4290</name>
    <name evidence="4" type="ORF">CYBJADRAFT_167501</name>
</gene>
<dbReference type="Proteomes" id="UP000038830">
    <property type="component" value="Unassembled WGS sequence"/>
</dbReference>
<dbReference type="Proteomes" id="UP000094389">
    <property type="component" value="Unassembled WGS sequence"/>
</dbReference>
<feature type="region of interest" description="Disordered" evidence="1">
    <location>
        <begin position="85"/>
        <end position="109"/>
    </location>
</feature>
<dbReference type="EMBL" id="KV453930">
    <property type="protein sequence ID" value="ODV73453.1"/>
    <property type="molecule type" value="Genomic_DNA"/>
</dbReference>
<accession>A0A0H5C6X1</accession>
<evidence type="ECO:0000313" key="6">
    <source>
        <dbReference type="Proteomes" id="UP000094389"/>
    </source>
</evidence>
<dbReference type="EMBL" id="CDQK01000004">
    <property type="protein sequence ID" value="CEP23647.1"/>
    <property type="molecule type" value="Genomic_DNA"/>
</dbReference>
<keyword evidence="2" id="KW-0812">Transmembrane</keyword>
<dbReference type="GeneID" id="30989336"/>
<feature type="transmembrane region" description="Helical" evidence="2">
    <location>
        <begin position="214"/>
        <end position="232"/>
    </location>
</feature>
<keyword evidence="2" id="KW-1133">Transmembrane helix</keyword>
<reference evidence="3" key="1">
    <citation type="submission" date="2014-12" db="EMBL/GenBank/DDBJ databases">
        <authorList>
            <person name="Jaenicke S."/>
        </authorList>
    </citation>
    <scope>NUCLEOTIDE SEQUENCE [LARGE SCALE GENOMIC DNA]</scope>
    <source>
        <strain evidence="3">CBS1600</strain>
    </source>
</reference>
<proteinExistence type="predicted"/>